<proteinExistence type="predicted"/>
<feature type="transmembrane region" description="Helical" evidence="1">
    <location>
        <begin position="48"/>
        <end position="66"/>
    </location>
</feature>
<organism evidence="2 3">
    <name type="scientific">Streptomyces thermogriseus</name>
    <dbReference type="NCBI Taxonomy" id="75292"/>
    <lineage>
        <taxon>Bacteria</taxon>
        <taxon>Bacillati</taxon>
        <taxon>Actinomycetota</taxon>
        <taxon>Actinomycetes</taxon>
        <taxon>Kitasatosporales</taxon>
        <taxon>Streptomycetaceae</taxon>
        <taxon>Streptomyces</taxon>
    </lineage>
</organism>
<accession>A0ABP4DGZ0</accession>
<dbReference type="Proteomes" id="UP001501072">
    <property type="component" value="Unassembled WGS sequence"/>
</dbReference>
<sequence length="67" mass="6780">MSVVVGAIFLGLGVLFATNAGGAAERAFRLFARVNPTVGTATPSTLRVVGALWIPLGGFFVAVGLFG</sequence>
<comment type="caution">
    <text evidence="2">The sequence shown here is derived from an EMBL/GenBank/DDBJ whole genome shotgun (WGS) entry which is preliminary data.</text>
</comment>
<name>A0ABP4DGZ0_9ACTN</name>
<evidence type="ECO:0000256" key="1">
    <source>
        <dbReference type="SAM" id="Phobius"/>
    </source>
</evidence>
<keyword evidence="1" id="KW-0472">Membrane</keyword>
<keyword evidence="3" id="KW-1185">Reference proteome</keyword>
<evidence type="ECO:0000313" key="3">
    <source>
        <dbReference type="Proteomes" id="UP001501072"/>
    </source>
</evidence>
<reference evidence="3" key="1">
    <citation type="journal article" date="2019" name="Int. J. Syst. Evol. Microbiol.">
        <title>The Global Catalogue of Microorganisms (GCM) 10K type strain sequencing project: providing services to taxonomists for standard genome sequencing and annotation.</title>
        <authorList>
            <consortium name="The Broad Institute Genomics Platform"/>
            <consortium name="The Broad Institute Genome Sequencing Center for Infectious Disease"/>
            <person name="Wu L."/>
            <person name="Ma J."/>
        </authorList>
    </citation>
    <scope>NUCLEOTIDE SEQUENCE [LARGE SCALE GENOMIC DNA]</scope>
    <source>
        <strain evidence="3">JCM 11269</strain>
    </source>
</reference>
<gene>
    <name evidence="2" type="ORF">GCM10009564_25290</name>
</gene>
<evidence type="ECO:0000313" key="2">
    <source>
        <dbReference type="EMBL" id="GAA1009588.1"/>
    </source>
</evidence>
<dbReference type="EMBL" id="BAAAHU010000021">
    <property type="protein sequence ID" value="GAA1009588.1"/>
    <property type="molecule type" value="Genomic_DNA"/>
</dbReference>
<keyword evidence="1" id="KW-1133">Transmembrane helix</keyword>
<protein>
    <submittedName>
        <fullName evidence="2">Uncharacterized protein</fullName>
    </submittedName>
</protein>
<keyword evidence="1" id="KW-0812">Transmembrane</keyword>